<evidence type="ECO:0000256" key="1">
    <source>
        <dbReference type="SAM" id="Phobius"/>
    </source>
</evidence>
<accession>A0A0R1N5P2</accession>
<sequence>MQKLTRNFVWAALIGIVLIFLIIAGYGLTHRQQVERYDGLQIIDRQPTAEIHLPRMTLTKIERRGSTITFMATSQKDAEINWVRWYVMDRTTQYVSLIDLAKFRVDGQSARIIPRGRHRVSVFMGQQATPTTQIVYARYDRIKHAYINQIIH</sequence>
<organism evidence="2 3">
    <name type="scientific">Schleiferilactobacillus perolens DSM 12744</name>
    <dbReference type="NCBI Taxonomy" id="1423792"/>
    <lineage>
        <taxon>Bacteria</taxon>
        <taxon>Bacillati</taxon>
        <taxon>Bacillota</taxon>
        <taxon>Bacilli</taxon>
        <taxon>Lactobacillales</taxon>
        <taxon>Lactobacillaceae</taxon>
        <taxon>Schleiferilactobacillus</taxon>
    </lineage>
</organism>
<dbReference type="STRING" id="1423792.FD09_GL002748"/>
<proteinExistence type="predicted"/>
<evidence type="ECO:0000313" key="2">
    <source>
        <dbReference type="EMBL" id="KRL12762.1"/>
    </source>
</evidence>
<evidence type="ECO:0000313" key="3">
    <source>
        <dbReference type="Proteomes" id="UP000051330"/>
    </source>
</evidence>
<reference evidence="2 3" key="1">
    <citation type="journal article" date="2015" name="Genome Announc.">
        <title>Expanding the biotechnology potential of lactobacilli through comparative genomics of 213 strains and associated genera.</title>
        <authorList>
            <person name="Sun Z."/>
            <person name="Harris H.M."/>
            <person name="McCann A."/>
            <person name="Guo C."/>
            <person name="Argimon S."/>
            <person name="Zhang W."/>
            <person name="Yang X."/>
            <person name="Jeffery I.B."/>
            <person name="Cooney J.C."/>
            <person name="Kagawa T.F."/>
            <person name="Liu W."/>
            <person name="Song Y."/>
            <person name="Salvetti E."/>
            <person name="Wrobel A."/>
            <person name="Rasinkangas P."/>
            <person name="Parkhill J."/>
            <person name="Rea M.C."/>
            <person name="O'Sullivan O."/>
            <person name="Ritari J."/>
            <person name="Douillard F.P."/>
            <person name="Paul Ross R."/>
            <person name="Yang R."/>
            <person name="Briner A.E."/>
            <person name="Felis G.E."/>
            <person name="de Vos W.M."/>
            <person name="Barrangou R."/>
            <person name="Klaenhammer T.R."/>
            <person name="Caufield P.W."/>
            <person name="Cui Y."/>
            <person name="Zhang H."/>
            <person name="O'Toole P.W."/>
        </authorList>
    </citation>
    <scope>NUCLEOTIDE SEQUENCE [LARGE SCALE GENOMIC DNA]</scope>
    <source>
        <strain evidence="2 3">DSM 12744</strain>
    </source>
</reference>
<feature type="transmembrane region" description="Helical" evidence="1">
    <location>
        <begin position="7"/>
        <end position="28"/>
    </location>
</feature>
<dbReference type="PATRIC" id="fig|1423792.3.peg.2808"/>
<gene>
    <name evidence="2" type="ORF">FD09_GL002748</name>
</gene>
<keyword evidence="1" id="KW-1133">Transmembrane helix</keyword>
<dbReference type="RefSeq" id="WP_057820334.1">
    <property type="nucleotide sequence ID" value="NZ_AZEC01000006.1"/>
</dbReference>
<protein>
    <submittedName>
        <fullName evidence="2">Uncharacterized protein</fullName>
    </submittedName>
</protein>
<dbReference type="AlphaFoldDB" id="A0A0R1N5P2"/>
<dbReference type="Proteomes" id="UP000051330">
    <property type="component" value="Unassembled WGS sequence"/>
</dbReference>
<dbReference type="EMBL" id="AZEC01000006">
    <property type="protein sequence ID" value="KRL12762.1"/>
    <property type="molecule type" value="Genomic_DNA"/>
</dbReference>
<keyword evidence="3" id="KW-1185">Reference proteome</keyword>
<comment type="caution">
    <text evidence="2">The sequence shown here is derived from an EMBL/GenBank/DDBJ whole genome shotgun (WGS) entry which is preliminary data.</text>
</comment>
<keyword evidence="1" id="KW-0472">Membrane</keyword>
<keyword evidence="1" id="KW-0812">Transmembrane</keyword>
<name>A0A0R1N5P2_9LACO</name>